<dbReference type="PANTHER" id="PTHR48081:SF8">
    <property type="entry name" value="ALPHA_BETA HYDROLASE FOLD-3 DOMAIN-CONTAINING PROTEIN-RELATED"/>
    <property type="match status" value="1"/>
</dbReference>
<dbReference type="AlphaFoldDB" id="A0AAI8VBH7"/>
<evidence type="ECO:0000313" key="3">
    <source>
        <dbReference type="EMBL" id="CAJ2501875.1"/>
    </source>
</evidence>
<protein>
    <submittedName>
        <fullName evidence="3">Uu.00g047280.m01.CDS01</fullName>
    </submittedName>
</protein>
<accession>A0AAI8VBH7</accession>
<feature type="domain" description="Alpha/beta hydrolase fold-3" evidence="2">
    <location>
        <begin position="109"/>
        <end position="330"/>
    </location>
</feature>
<dbReference type="InterPro" id="IPR013094">
    <property type="entry name" value="AB_hydrolase_3"/>
</dbReference>
<dbReference type="InterPro" id="IPR029058">
    <property type="entry name" value="AB_hydrolase_fold"/>
</dbReference>
<keyword evidence="4" id="KW-1185">Reference proteome</keyword>
<evidence type="ECO:0000259" key="2">
    <source>
        <dbReference type="Pfam" id="PF07859"/>
    </source>
</evidence>
<sequence length="362" mass="39605">MTGKNAVHVSSSIAMDEMEPAPVEADYVNPAERTPRWLLTAHAYALRLGATLGFHLGNSSGQHAPSPTETIWLDSTLGEYQGKEKISVNVWKPSRDDPAPAGSGKRTAVINLHGGGFILGKGTDDARWADSLTTGLGAVVFSVNYRLAPGYPFPKAVEDCVDSIIQICNLADKYNIDTSRIILSGFSAGGTLATSSWIVLQDPARWNYEIPSPIPHIAGLALYYPLLDWTVDRPQKRKASKAPDMTLPSGLTDLIDASYLHPPRPRRERDDIRLSPGLMPDEMIRLLPPVHLCLCEHDMLLAEGLIFAERIGDQGKPVTVRVVEGAKHAWDKPLPLSPKDTVAVEYKETIEILKSWFDGTPS</sequence>
<reference evidence="3" key="1">
    <citation type="submission" date="2023-10" db="EMBL/GenBank/DDBJ databases">
        <authorList>
            <person name="Hackl T."/>
        </authorList>
    </citation>
    <scope>NUCLEOTIDE SEQUENCE</scope>
</reference>
<dbReference type="Gene3D" id="3.40.50.1820">
    <property type="entry name" value="alpha/beta hydrolase"/>
    <property type="match status" value="1"/>
</dbReference>
<dbReference type="Proteomes" id="UP001295740">
    <property type="component" value="Unassembled WGS sequence"/>
</dbReference>
<evidence type="ECO:0000256" key="1">
    <source>
        <dbReference type="ARBA" id="ARBA00022801"/>
    </source>
</evidence>
<name>A0AAI8VBH7_9PEZI</name>
<dbReference type="GO" id="GO:0016787">
    <property type="term" value="F:hydrolase activity"/>
    <property type="evidence" value="ECO:0007669"/>
    <property type="project" value="UniProtKB-KW"/>
</dbReference>
<gene>
    <name evidence="3" type="ORF">KHLLAP_LOCUS2343</name>
</gene>
<dbReference type="SUPFAM" id="SSF53474">
    <property type="entry name" value="alpha/beta-Hydrolases"/>
    <property type="match status" value="1"/>
</dbReference>
<dbReference type="Pfam" id="PF07859">
    <property type="entry name" value="Abhydrolase_3"/>
    <property type="match status" value="1"/>
</dbReference>
<dbReference type="PANTHER" id="PTHR48081">
    <property type="entry name" value="AB HYDROLASE SUPERFAMILY PROTEIN C4A8.06C"/>
    <property type="match status" value="1"/>
</dbReference>
<evidence type="ECO:0000313" key="4">
    <source>
        <dbReference type="Proteomes" id="UP001295740"/>
    </source>
</evidence>
<dbReference type="InterPro" id="IPR050300">
    <property type="entry name" value="GDXG_lipolytic_enzyme"/>
</dbReference>
<proteinExistence type="predicted"/>
<keyword evidence="1" id="KW-0378">Hydrolase</keyword>
<organism evidence="3 4">
    <name type="scientific">Anthostomella pinea</name>
    <dbReference type="NCBI Taxonomy" id="933095"/>
    <lineage>
        <taxon>Eukaryota</taxon>
        <taxon>Fungi</taxon>
        <taxon>Dikarya</taxon>
        <taxon>Ascomycota</taxon>
        <taxon>Pezizomycotina</taxon>
        <taxon>Sordariomycetes</taxon>
        <taxon>Xylariomycetidae</taxon>
        <taxon>Xylariales</taxon>
        <taxon>Xylariaceae</taxon>
        <taxon>Anthostomella</taxon>
    </lineage>
</organism>
<comment type="caution">
    <text evidence="3">The sequence shown here is derived from an EMBL/GenBank/DDBJ whole genome shotgun (WGS) entry which is preliminary data.</text>
</comment>
<dbReference type="EMBL" id="CAUWAG010000003">
    <property type="protein sequence ID" value="CAJ2501875.1"/>
    <property type="molecule type" value="Genomic_DNA"/>
</dbReference>